<dbReference type="EMBL" id="CH480819">
    <property type="protein sequence ID" value="EDW53011.1"/>
    <property type="molecule type" value="Genomic_DNA"/>
</dbReference>
<reference evidence="1 2" key="1">
    <citation type="journal article" date="2007" name="Nature">
        <title>Evolution of genes and genomes on the Drosophila phylogeny.</title>
        <authorList>
            <consortium name="Drosophila 12 Genomes Consortium"/>
            <person name="Clark A.G."/>
            <person name="Eisen M.B."/>
            <person name="Smith D.R."/>
            <person name="Bergman C.M."/>
            <person name="Oliver B."/>
            <person name="Markow T.A."/>
            <person name="Kaufman T.C."/>
            <person name="Kellis M."/>
            <person name="Gelbart W."/>
            <person name="Iyer V.N."/>
            <person name="Pollard D.A."/>
            <person name="Sackton T.B."/>
            <person name="Larracuente A.M."/>
            <person name="Singh N.D."/>
            <person name="Abad J.P."/>
            <person name="Abt D.N."/>
            <person name="Adryan B."/>
            <person name="Aguade M."/>
            <person name="Akashi H."/>
            <person name="Anderson W.W."/>
            <person name="Aquadro C.F."/>
            <person name="Ardell D.H."/>
            <person name="Arguello R."/>
            <person name="Artieri C.G."/>
            <person name="Barbash D.A."/>
            <person name="Barker D."/>
            <person name="Barsanti P."/>
            <person name="Batterham P."/>
            <person name="Batzoglou S."/>
            <person name="Begun D."/>
            <person name="Bhutkar A."/>
            <person name="Blanco E."/>
            <person name="Bosak S.A."/>
            <person name="Bradley R.K."/>
            <person name="Brand A.D."/>
            <person name="Brent M.R."/>
            <person name="Brooks A.N."/>
            <person name="Brown R.H."/>
            <person name="Butlin R.K."/>
            <person name="Caggese C."/>
            <person name="Calvi B.R."/>
            <person name="Bernardo de Carvalho A."/>
            <person name="Caspi A."/>
            <person name="Castrezana S."/>
            <person name="Celniker S.E."/>
            <person name="Chang J.L."/>
            <person name="Chapple C."/>
            <person name="Chatterji S."/>
            <person name="Chinwalla A."/>
            <person name="Civetta A."/>
            <person name="Clifton S.W."/>
            <person name="Comeron J.M."/>
            <person name="Costello J.C."/>
            <person name="Coyne J.A."/>
            <person name="Daub J."/>
            <person name="David R.G."/>
            <person name="Delcher A.L."/>
            <person name="Delehaunty K."/>
            <person name="Do C.B."/>
            <person name="Ebling H."/>
            <person name="Edwards K."/>
            <person name="Eickbush T."/>
            <person name="Evans J.D."/>
            <person name="Filipski A."/>
            <person name="Findeiss S."/>
            <person name="Freyhult E."/>
            <person name="Fulton L."/>
            <person name="Fulton R."/>
            <person name="Garcia A.C."/>
            <person name="Gardiner A."/>
            <person name="Garfield D.A."/>
            <person name="Garvin B.E."/>
            <person name="Gibson G."/>
            <person name="Gilbert D."/>
            <person name="Gnerre S."/>
            <person name="Godfrey J."/>
            <person name="Good R."/>
            <person name="Gotea V."/>
            <person name="Gravely B."/>
            <person name="Greenberg A.J."/>
            <person name="Griffiths-Jones S."/>
            <person name="Gross S."/>
            <person name="Guigo R."/>
            <person name="Gustafson E.A."/>
            <person name="Haerty W."/>
            <person name="Hahn M.W."/>
            <person name="Halligan D.L."/>
            <person name="Halpern A.L."/>
            <person name="Halter G.M."/>
            <person name="Han M.V."/>
            <person name="Heger A."/>
            <person name="Hillier L."/>
            <person name="Hinrichs A.S."/>
            <person name="Holmes I."/>
            <person name="Hoskins R.A."/>
            <person name="Hubisz M.J."/>
            <person name="Hultmark D."/>
            <person name="Huntley M.A."/>
            <person name="Jaffe D.B."/>
            <person name="Jagadeeshan S."/>
            <person name="Jeck W.R."/>
            <person name="Johnson J."/>
            <person name="Jones C.D."/>
            <person name="Jordan W.C."/>
            <person name="Karpen G.H."/>
            <person name="Kataoka E."/>
            <person name="Keightley P.D."/>
            <person name="Kheradpour P."/>
            <person name="Kirkness E.F."/>
            <person name="Koerich L.B."/>
            <person name="Kristiansen K."/>
            <person name="Kudrna D."/>
            <person name="Kulathinal R.J."/>
            <person name="Kumar S."/>
            <person name="Kwok R."/>
            <person name="Lander E."/>
            <person name="Langley C.H."/>
            <person name="Lapoint R."/>
            <person name="Lazzaro B.P."/>
            <person name="Lee S.J."/>
            <person name="Levesque L."/>
            <person name="Li R."/>
            <person name="Lin C.F."/>
            <person name="Lin M.F."/>
            <person name="Lindblad-Toh K."/>
            <person name="Llopart A."/>
            <person name="Long M."/>
            <person name="Low L."/>
            <person name="Lozovsky E."/>
            <person name="Lu J."/>
            <person name="Luo M."/>
            <person name="Machado C.A."/>
            <person name="Makalowski W."/>
            <person name="Marzo M."/>
            <person name="Matsuda M."/>
            <person name="Matzkin L."/>
            <person name="McAllister B."/>
            <person name="McBride C.S."/>
            <person name="McKernan B."/>
            <person name="McKernan K."/>
            <person name="Mendez-Lago M."/>
            <person name="Minx P."/>
            <person name="Mollenhauer M.U."/>
            <person name="Montooth K."/>
            <person name="Mount S.M."/>
            <person name="Mu X."/>
            <person name="Myers E."/>
            <person name="Negre B."/>
            <person name="Newfeld S."/>
            <person name="Nielsen R."/>
            <person name="Noor M.A."/>
            <person name="O'Grady P."/>
            <person name="Pachter L."/>
            <person name="Papaceit M."/>
            <person name="Parisi M.J."/>
            <person name="Parisi M."/>
            <person name="Parts L."/>
            <person name="Pedersen J.S."/>
            <person name="Pesole G."/>
            <person name="Phillippy A.M."/>
            <person name="Ponting C.P."/>
            <person name="Pop M."/>
            <person name="Porcelli D."/>
            <person name="Powell J.R."/>
            <person name="Prohaska S."/>
            <person name="Pruitt K."/>
            <person name="Puig M."/>
            <person name="Quesneville H."/>
            <person name="Ram K.R."/>
            <person name="Rand D."/>
            <person name="Rasmussen M.D."/>
            <person name="Reed L.K."/>
            <person name="Reenan R."/>
            <person name="Reily A."/>
            <person name="Remington K.A."/>
            <person name="Rieger T.T."/>
            <person name="Ritchie M.G."/>
            <person name="Robin C."/>
            <person name="Rogers Y.H."/>
            <person name="Rohde C."/>
            <person name="Rozas J."/>
            <person name="Rubenfield M.J."/>
            <person name="Ruiz A."/>
            <person name="Russo S."/>
            <person name="Salzberg S.L."/>
            <person name="Sanchez-Gracia A."/>
            <person name="Saranga D.J."/>
            <person name="Sato H."/>
            <person name="Schaeffer S.W."/>
            <person name="Schatz M.C."/>
            <person name="Schlenke T."/>
            <person name="Schwartz R."/>
            <person name="Segarra C."/>
            <person name="Singh R.S."/>
            <person name="Sirot L."/>
            <person name="Sirota M."/>
            <person name="Sisneros N.B."/>
            <person name="Smith C.D."/>
            <person name="Smith T.F."/>
            <person name="Spieth J."/>
            <person name="Stage D.E."/>
            <person name="Stark A."/>
            <person name="Stephan W."/>
            <person name="Strausberg R.L."/>
            <person name="Strempel S."/>
            <person name="Sturgill D."/>
            <person name="Sutton G."/>
            <person name="Sutton G.G."/>
            <person name="Tao W."/>
            <person name="Teichmann S."/>
            <person name="Tobari Y.N."/>
            <person name="Tomimura Y."/>
            <person name="Tsolas J.M."/>
            <person name="Valente V.L."/>
            <person name="Venter E."/>
            <person name="Venter J.C."/>
            <person name="Vicario S."/>
            <person name="Vieira F.G."/>
            <person name="Vilella A.J."/>
            <person name="Villasante A."/>
            <person name="Walenz B."/>
            <person name="Wang J."/>
            <person name="Wasserman M."/>
            <person name="Watts T."/>
            <person name="Wilson D."/>
            <person name="Wilson R.K."/>
            <person name="Wing R.A."/>
            <person name="Wolfner M.F."/>
            <person name="Wong A."/>
            <person name="Wong G.K."/>
            <person name="Wu C.I."/>
            <person name="Wu G."/>
            <person name="Yamamoto D."/>
            <person name="Yang H.P."/>
            <person name="Yang S.P."/>
            <person name="Yorke J.A."/>
            <person name="Yoshida K."/>
            <person name="Zdobnov E."/>
            <person name="Zhang P."/>
            <person name="Zhang Y."/>
            <person name="Zimin A.V."/>
            <person name="Baldwin J."/>
            <person name="Abdouelleil A."/>
            <person name="Abdulkadir J."/>
            <person name="Abebe A."/>
            <person name="Abera B."/>
            <person name="Abreu J."/>
            <person name="Acer S.C."/>
            <person name="Aftuck L."/>
            <person name="Alexander A."/>
            <person name="An P."/>
            <person name="Anderson E."/>
            <person name="Anderson S."/>
            <person name="Arachi H."/>
            <person name="Azer M."/>
            <person name="Bachantsang P."/>
            <person name="Barry A."/>
            <person name="Bayul T."/>
            <person name="Berlin A."/>
            <person name="Bessette D."/>
            <person name="Bloom T."/>
            <person name="Blye J."/>
            <person name="Boguslavskiy L."/>
            <person name="Bonnet C."/>
            <person name="Boukhgalter B."/>
            <person name="Bourzgui I."/>
            <person name="Brown A."/>
            <person name="Cahill P."/>
            <person name="Channer S."/>
            <person name="Cheshatsang Y."/>
            <person name="Chuda L."/>
            <person name="Citroen M."/>
            <person name="Collymore A."/>
            <person name="Cooke P."/>
            <person name="Costello M."/>
            <person name="D'Aco K."/>
            <person name="Daza R."/>
            <person name="De Haan G."/>
            <person name="DeGray S."/>
            <person name="DeMaso C."/>
            <person name="Dhargay N."/>
            <person name="Dooley K."/>
            <person name="Dooley E."/>
            <person name="Doricent M."/>
            <person name="Dorje P."/>
            <person name="Dorjee K."/>
            <person name="Dupes A."/>
            <person name="Elong R."/>
            <person name="Falk J."/>
            <person name="Farina A."/>
            <person name="Faro S."/>
            <person name="Ferguson D."/>
            <person name="Fisher S."/>
            <person name="Foley C.D."/>
            <person name="Franke A."/>
            <person name="Friedrich D."/>
            <person name="Gadbois L."/>
            <person name="Gearin G."/>
            <person name="Gearin C.R."/>
            <person name="Giannoukos G."/>
            <person name="Goode T."/>
            <person name="Graham J."/>
            <person name="Grandbois E."/>
            <person name="Grewal S."/>
            <person name="Gyaltsen K."/>
            <person name="Hafez N."/>
            <person name="Hagos B."/>
            <person name="Hall J."/>
            <person name="Henson C."/>
            <person name="Hollinger A."/>
            <person name="Honan T."/>
            <person name="Huard M.D."/>
            <person name="Hughes L."/>
            <person name="Hurhula B."/>
            <person name="Husby M.E."/>
            <person name="Kamat A."/>
            <person name="Kanga B."/>
            <person name="Kashin S."/>
            <person name="Khazanovich D."/>
            <person name="Kisner P."/>
            <person name="Lance K."/>
            <person name="Lara M."/>
            <person name="Lee W."/>
            <person name="Lennon N."/>
            <person name="Letendre F."/>
            <person name="LeVine R."/>
            <person name="Lipovsky A."/>
            <person name="Liu X."/>
            <person name="Liu J."/>
            <person name="Liu S."/>
            <person name="Lokyitsang T."/>
            <person name="Lokyitsang Y."/>
            <person name="Lubonja R."/>
            <person name="Lui A."/>
            <person name="MacDonald P."/>
            <person name="Magnisalis V."/>
            <person name="Maru K."/>
            <person name="Matthews C."/>
            <person name="McCusker W."/>
            <person name="McDonough S."/>
            <person name="Mehta T."/>
            <person name="Meldrim J."/>
            <person name="Meneus L."/>
            <person name="Mihai O."/>
            <person name="Mihalev A."/>
            <person name="Mihova T."/>
            <person name="Mittelman R."/>
            <person name="Mlenga V."/>
            <person name="Montmayeur A."/>
            <person name="Mulrain L."/>
            <person name="Navidi A."/>
            <person name="Naylor J."/>
            <person name="Negash T."/>
            <person name="Nguyen T."/>
            <person name="Nguyen N."/>
            <person name="Nicol R."/>
            <person name="Norbu C."/>
            <person name="Norbu N."/>
            <person name="Novod N."/>
            <person name="O'Neill B."/>
            <person name="Osman S."/>
            <person name="Markiewicz E."/>
            <person name="Oyono O.L."/>
            <person name="Patti C."/>
            <person name="Phunkhang P."/>
            <person name="Pierre F."/>
            <person name="Priest M."/>
            <person name="Raghuraman S."/>
            <person name="Rege F."/>
            <person name="Reyes R."/>
            <person name="Rise C."/>
            <person name="Rogov P."/>
            <person name="Ross K."/>
            <person name="Ryan E."/>
            <person name="Settipalli S."/>
            <person name="Shea T."/>
            <person name="Sherpa N."/>
            <person name="Shi L."/>
            <person name="Shih D."/>
            <person name="Sparrow T."/>
            <person name="Spaulding J."/>
            <person name="Stalker J."/>
            <person name="Stange-Thomann N."/>
            <person name="Stavropoulos S."/>
            <person name="Stone C."/>
            <person name="Strader C."/>
            <person name="Tesfaye S."/>
            <person name="Thomson T."/>
            <person name="Thoulutsang Y."/>
            <person name="Thoulutsang D."/>
            <person name="Topham K."/>
            <person name="Topping I."/>
            <person name="Tsamla T."/>
            <person name="Vassiliev H."/>
            <person name="Vo A."/>
            <person name="Wangchuk T."/>
            <person name="Wangdi T."/>
            <person name="Weiand M."/>
            <person name="Wilkinson J."/>
            <person name="Wilson A."/>
            <person name="Yadav S."/>
            <person name="Young G."/>
            <person name="Yu Q."/>
            <person name="Zembek L."/>
            <person name="Zhong D."/>
            <person name="Zimmer A."/>
            <person name="Zwirko Z."/>
            <person name="Jaffe D.B."/>
            <person name="Alvarez P."/>
            <person name="Brockman W."/>
            <person name="Butler J."/>
            <person name="Chin C."/>
            <person name="Gnerre S."/>
            <person name="Grabherr M."/>
            <person name="Kleber M."/>
            <person name="Mauceli E."/>
            <person name="MacCallum I."/>
        </authorList>
    </citation>
    <scope>NUCLEOTIDE SEQUENCE [LARGE SCALE GENOMIC DNA]</scope>
    <source>
        <strain evidence="2">Rob3c / Tucson 14021-0248.25</strain>
    </source>
</reference>
<protein>
    <submittedName>
        <fullName evidence="1">GM12610</fullName>
    </submittedName>
</protein>
<gene>
    <name evidence="1" type="primary">Dsec\GM12610</name>
    <name evidence="1" type="ORF">Dsec_GM12610</name>
</gene>
<accession>B4I0I0</accession>
<evidence type="ECO:0000313" key="2">
    <source>
        <dbReference type="Proteomes" id="UP000001292"/>
    </source>
</evidence>
<organism evidence="2">
    <name type="scientific">Drosophila sechellia</name>
    <name type="common">Fruit fly</name>
    <dbReference type="NCBI Taxonomy" id="7238"/>
    <lineage>
        <taxon>Eukaryota</taxon>
        <taxon>Metazoa</taxon>
        <taxon>Ecdysozoa</taxon>
        <taxon>Arthropoda</taxon>
        <taxon>Hexapoda</taxon>
        <taxon>Insecta</taxon>
        <taxon>Pterygota</taxon>
        <taxon>Neoptera</taxon>
        <taxon>Endopterygota</taxon>
        <taxon>Diptera</taxon>
        <taxon>Brachycera</taxon>
        <taxon>Muscomorpha</taxon>
        <taxon>Ephydroidea</taxon>
        <taxon>Drosophilidae</taxon>
        <taxon>Drosophila</taxon>
        <taxon>Sophophora</taxon>
    </lineage>
</organism>
<keyword evidence="2" id="KW-1185">Reference proteome</keyword>
<evidence type="ECO:0000313" key="1">
    <source>
        <dbReference type="EMBL" id="EDW53011.1"/>
    </source>
</evidence>
<name>B4I0I0_DROSE</name>
<dbReference type="AlphaFoldDB" id="B4I0I0"/>
<dbReference type="HOGENOM" id="CLU_3070942_0_0_1"/>
<sequence>MAPYSFVQPHLNSQVVLHIGYDCAGGEHRRGVERSPPIFLFYDRGQQRQLNLR</sequence>
<proteinExistence type="predicted"/>
<dbReference type="Proteomes" id="UP000001292">
    <property type="component" value="Unassembled WGS sequence"/>
</dbReference>